<dbReference type="Proteomes" id="UP000008138">
    <property type="component" value="Chromosome"/>
</dbReference>
<keyword evidence="1" id="KW-0812">Transmembrane</keyword>
<dbReference type="HOGENOM" id="CLU_1313187_0_0_2"/>
<feature type="transmembrane region" description="Helical" evidence="1">
    <location>
        <begin position="86"/>
        <end position="113"/>
    </location>
</feature>
<evidence type="ECO:0000313" key="2">
    <source>
        <dbReference type="EMBL" id="AEA11985.1"/>
    </source>
</evidence>
<accession>F2L3C6</accession>
<keyword evidence="1" id="KW-1133">Transmembrane helix</keyword>
<sequence length="209" mass="23942">MDKRFSPSTYADKCRRRFIIFAGSLAMPWLALLIHYLYVIGRIDRIWYLALAASSLAVAMTPRFLQFRWDDIGAFGYLYRRRRFCAASVPLAVTAYATLLAVGALSLYLYFFWPPSTVLRLVDVSKGTALWIVVYNVTIHNKTMLFQIQILDRYFQSPLSWPFYALAIIGGLHTAVSASLLAYWRSIGSVNDAVARSMELYERGRRLLT</sequence>
<feature type="transmembrane region" description="Helical" evidence="1">
    <location>
        <begin position="46"/>
        <end position="65"/>
    </location>
</feature>
<dbReference type="KEGG" id="tuz:TUZN_0489"/>
<dbReference type="EMBL" id="CP002590">
    <property type="protein sequence ID" value="AEA11985.1"/>
    <property type="molecule type" value="Genomic_DNA"/>
</dbReference>
<dbReference type="STRING" id="999630.TUZN_0489"/>
<feature type="transmembrane region" description="Helical" evidence="1">
    <location>
        <begin position="161"/>
        <end position="184"/>
    </location>
</feature>
<keyword evidence="1" id="KW-0472">Membrane</keyword>
<feature type="transmembrane region" description="Helical" evidence="1">
    <location>
        <begin position="20"/>
        <end position="40"/>
    </location>
</feature>
<protein>
    <submittedName>
        <fullName evidence="2">Uncharacterized protein</fullName>
    </submittedName>
</protein>
<dbReference type="AlphaFoldDB" id="F2L3C6"/>
<name>F2L3C6_THEU7</name>
<proteinExistence type="predicted"/>
<evidence type="ECO:0000313" key="3">
    <source>
        <dbReference type="Proteomes" id="UP000008138"/>
    </source>
</evidence>
<keyword evidence="3" id="KW-1185">Reference proteome</keyword>
<gene>
    <name evidence="2" type="ordered locus">TUZN_0489</name>
</gene>
<dbReference type="eggNOG" id="arCOG05655">
    <property type="taxonomic scope" value="Archaea"/>
</dbReference>
<reference key="2">
    <citation type="submission" date="2011-03" db="EMBL/GenBank/DDBJ databases">
        <title>Complete genome sequence of the thermoacidophilic crenarchaeon Thermoproteus uzoniensis 768-20.</title>
        <authorList>
            <person name="Mardanov A.V."/>
            <person name="Gumerov V.M."/>
            <person name="Beletsky A.V."/>
            <person name="Prokofeva M.I."/>
            <person name="Bonch-Osmolovskaya E.A."/>
            <person name="Ravin N.V."/>
            <person name="Skryabin K.G."/>
        </authorList>
    </citation>
    <scope>NUCLEOTIDE SEQUENCE</scope>
    <source>
        <strain>768-20</strain>
    </source>
</reference>
<organism evidence="2 3">
    <name type="scientific">Thermoproteus uzoniensis (strain 768-20)</name>
    <dbReference type="NCBI Taxonomy" id="999630"/>
    <lineage>
        <taxon>Archaea</taxon>
        <taxon>Thermoproteota</taxon>
        <taxon>Thermoprotei</taxon>
        <taxon>Thermoproteales</taxon>
        <taxon>Thermoproteaceae</taxon>
        <taxon>Thermoproteus</taxon>
    </lineage>
</organism>
<evidence type="ECO:0000256" key="1">
    <source>
        <dbReference type="SAM" id="Phobius"/>
    </source>
</evidence>
<reference evidence="2 3" key="1">
    <citation type="journal article" date="2011" name="J. Bacteriol.">
        <title>Complete genome sequence of the thermoacidophilic crenarchaeon Thermoproteus uzoniensis 768-20.</title>
        <authorList>
            <person name="Mardanov A.V."/>
            <person name="Gumerov V.M."/>
            <person name="Beletsky A.V."/>
            <person name="Prokofeva M.I."/>
            <person name="Bonch-Osmolovskaya E.A."/>
            <person name="Ravin N.V."/>
            <person name="Skryabin K.G."/>
        </authorList>
    </citation>
    <scope>NUCLEOTIDE SEQUENCE [LARGE SCALE GENOMIC DNA]</scope>
    <source>
        <strain evidence="2 3">768-20</strain>
    </source>
</reference>